<sequence>MDRIQLQITQASTLNNLMSSIYSTPTDPFPPFTLHEVSSILKKAPHLSRLLLPSSLPSLKSRISNLSTHCPSPTSARTAVLLAPKLLTFTPSGLSLAVTSFNSALASTLYAPVAPWDAPPPVPPFFS</sequence>
<feature type="non-terminal residue" evidence="1">
    <location>
        <position position="127"/>
    </location>
</feature>
<gene>
    <name evidence="1" type="ORF">TrRE_jg10394</name>
</gene>
<proteinExistence type="predicted"/>
<reference evidence="1" key="1">
    <citation type="submission" date="2022-07" db="EMBL/GenBank/DDBJ databases">
        <title>Genome analysis of Parmales, a sister group of diatoms, reveals the evolutionary specialization of diatoms from phago-mixotrophs to photoautotrophs.</title>
        <authorList>
            <person name="Ban H."/>
            <person name="Sato S."/>
            <person name="Yoshikawa S."/>
            <person name="Kazumasa Y."/>
            <person name="Nakamura Y."/>
            <person name="Ichinomiya M."/>
            <person name="Saitoh K."/>
            <person name="Sato N."/>
            <person name="Blanc-Mathieu R."/>
            <person name="Endo H."/>
            <person name="Kuwata A."/>
            <person name="Ogata H."/>
        </authorList>
    </citation>
    <scope>NUCLEOTIDE SEQUENCE</scope>
</reference>
<accession>A0A9W7A6Z4</accession>
<name>A0A9W7A6Z4_9STRA</name>
<dbReference type="AlphaFoldDB" id="A0A9W7A6Z4"/>
<comment type="caution">
    <text evidence="1">The sequence shown here is derived from an EMBL/GenBank/DDBJ whole genome shotgun (WGS) entry which is preliminary data.</text>
</comment>
<evidence type="ECO:0000313" key="1">
    <source>
        <dbReference type="EMBL" id="GMH62470.1"/>
    </source>
</evidence>
<protein>
    <submittedName>
        <fullName evidence="1">Uncharacterized protein</fullName>
    </submittedName>
</protein>
<keyword evidence="2" id="KW-1185">Reference proteome</keyword>
<dbReference type="Proteomes" id="UP001165082">
    <property type="component" value="Unassembled WGS sequence"/>
</dbReference>
<evidence type="ECO:0000313" key="2">
    <source>
        <dbReference type="Proteomes" id="UP001165082"/>
    </source>
</evidence>
<dbReference type="EMBL" id="BRXZ01003816">
    <property type="protein sequence ID" value="GMH62470.1"/>
    <property type="molecule type" value="Genomic_DNA"/>
</dbReference>
<organism evidence="1 2">
    <name type="scientific">Triparma retinervis</name>
    <dbReference type="NCBI Taxonomy" id="2557542"/>
    <lineage>
        <taxon>Eukaryota</taxon>
        <taxon>Sar</taxon>
        <taxon>Stramenopiles</taxon>
        <taxon>Ochrophyta</taxon>
        <taxon>Bolidophyceae</taxon>
        <taxon>Parmales</taxon>
        <taxon>Triparmaceae</taxon>
        <taxon>Triparma</taxon>
    </lineage>
</organism>